<dbReference type="PANTHER" id="PTHR13314">
    <property type="entry name" value="CALCIUM CHANNEL FLOWER HOMOLOG"/>
    <property type="match status" value="1"/>
</dbReference>
<dbReference type="AlphaFoldDB" id="A0A1S8WVR6"/>
<name>A0A1S8WVR6_OPIVI</name>
<comment type="subcellular location">
    <subcellularLocation>
        <location evidence="1">Endomembrane system</location>
        <topology evidence="1">Multi-pass membrane protein</topology>
    </subcellularLocation>
</comment>
<reference evidence="7 8" key="1">
    <citation type="submission" date="2015-03" db="EMBL/GenBank/DDBJ databases">
        <title>Draft genome of the nematode, Opisthorchis viverrini.</title>
        <authorList>
            <person name="Mitreva M."/>
        </authorList>
    </citation>
    <scope>NUCLEOTIDE SEQUENCE [LARGE SCALE GENOMIC DNA]</scope>
    <source>
        <strain evidence="7">Khon Kaen</strain>
    </source>
</reference>
<dbReference type="Proteomes" id="UP000243686">
    <property type="component" value="Unassembled WGS sequence"/>
</dbReference>
<comment type="similarity">
    <text evidence="2">Belongs to the calcium channel flower family.</text>
</comment>
<dbReference type="InterPro" id="IPR019365">
    <property type="entry name" value="TVP18/Ca-channel_flower"/>
</dbReference>
<sequence length="205" mass="21960">MHAFEGKLLGRVSLIGFANYSLPFWCFCKPSDLESQETTAQLELWSNTSKISSRNFNLISIVVMTAEAPLCCAMVPQLNRVSVLGEKLSSLQRLIFYAIATILPISLCFGISTIFTTLVLGGSCAFYVWRFILERRARRAGDPSGIVIGSGPPPPMTSEGAHIQQASHGTSGGAFGDQLMQNAATGAFKGAIGTAPYPTGNYPGF</sequence>
<evidence type="ECO:0000256" key="3">
    <source>
        <dbReference type="ARBA" id="ARBA00022692"/>
    </source>
</evidence>
<proteinExistence type="inferred from homology"/>
<protein>
    <submittedName>
        <fullName evidence="7">Uncharacterized protein</fullName>
    </submittedName>
</protein>
<dbReference type="PANTHER" id="PTHR13314:SF2">
    <property type="entry name" value="CALCIUM CHANNEL FLOWER HOMOLOG"/>
    <property type="match status" value="1"/>
</dbReference>
<evidence type="ECO:0000256" key="5">
    <source>
        <dbReference type="ARBA" id="ARBA00023136"/>
    </source>
</evidence>
<accession>A0A1S8WVR6</accession>
<dbReference type="GO" id="GO:0016020">
    <property type="term" value="C:membrane"/>
    <property type="evidence" value="ECO:0007669"/>
    <property type="project" value="InterPro"/>
</dbReference>
<evidence type="ECO:0000256" key="2">
    <source>
        <dbReference type="ARBA" id="ARBA00010023"/>
    </source>
</evidence>
<keyword evidence="3 6" id="KW-0812">Transmembrane</keyword>
<dbReference type="GO" id="GO:0012505">
    <property type="term" value="C:endomembrane system"/>
    <property type="evidence" value="ECO:0007669"/>
    <property type="project" value="UniProtKB-SubCell"/>
</dbReference>
<evidence type="ECO:0000313" key="8">
    <source>
        <dbReference type="Proteomes" id="UP000243686"/>
    </source>
</evidence>
<organism evidence="7 8">
    <name type="scientific">Opisthorchis viverrini</name>
    <name type="common">Southeast Asian liver fluke</name>
    <dbReference type="NCBI Taxonomy" id="6198"/>
    <lineage>
        <taxon>Eukaryota</taxon>
        <taxon>Metazoa</taxon>
        <taxon>Spiralia</taxon>
        <taxon>Lophotrochozoa</taxon>
        <taxon>Platyhelminthes</taxon>
        <taxon>Trematoda</taxon>
        <taxon>Digenea</taxon>
        <taxon>Opisthorchiida</taxon>
        <taxon>Opisthorchiata</taxon>
        <taxon>Opisthorchiidae</taxon>
        <taxon>Opisthorchis</taxon>
    </lineage>
</organism>
<dbReference type="EMBL" id="KV894085">
    <property type="protein sequence ID" value="OON18528.1"/>
    <property type="molecule type" value="Genomic_DNA"/>
</dbReference>
<gene>
    <name evidence="7" type="ORF">X801_05619</name>
</gene>
<dbReference type="Pfam" id="PF10233">
    <property type="entry name" value="Cg6151-P"/>
    <property type="match status" value="1"/>
</dbReference>
<evidence type="ECO:0000256" key="4">
    <source>
        <dbReference type="ARBA" id="ARBA00022989"/>
    </source>
</evidence>
<keyword evidence="8" id="KW-1185">Reference proteome</keyword>
<evidence type="ECO:0000256" key="6">
    <source>
        <dbReference type="SAM" id="Phobius"/>
    </source>
</evidence>
<keyword evidence="4 6" id="KW-1133">Transmembrane helix</keyword>
<dbReference type="GO" id="GO:0016192">
    <property type="term" value="P:vesicle-mediated transport"/>
    <property type="evidence" value="ECO:0007669"/>
    <property type="project" value="TreeGrafter"/>
</dbReference>
<keyword evidence="5 6" id="KW-0472">Membrane</keyword>
<feature type="transmembrane region" description="Helical" evidence="6">
    <location>
        <begin position="96"/>
        <end position="129"/>
    </location>
</feature>
<evidence type="ECO:0000313" key="7">
    <source>
        <dbReference type="EMBL" id="OON18528.1"/>
    </source>
</evidence>
<evidence type="ECO:0000256" key="1">
    <source>
        <dbReference type="ARBA" id="ARBA00004127"/>
    </source>
</evidence>